<dbReference type="RefSeq" id="WP_076085765.1">
    <property type="nucleotide sequence ID" value="NZ_CP019070.1"/>
</dbReference>
<feature type="transmembrane region" description="Helical" evidence="7">
    <location>
        <begin position="119"/>
        <end position="138"/>
    </location>
</feature>
<evidence type="ECO:0000259" key="8">
    <source>
        <dbReference type="PROSITE" id="PS50928"/>
    </source>
</evidence>
<evidence type="ECO:0000256" key="7">
    <source>
        <dbReference type="RuleBase" id="RU363032"/>
    </source>
</evidence>
<dbReference type="SUPFAM" id="SSF161098">
    <property type="entry name" value="MetI-like"/>
    <property type="match status" value="1"/>
</dbReference>
<sequence>MKKLFKILLPTIFLLGLWQALIIIFDLPHYMLPQPKDVFLQLINQYDLLLEHTQTTLLEIILGIILGCFFGLSSAFALLYFKKIEKYLLPILVISQAIPVFAIAPLLVLWFGYGLASKIVMTVIIIYFPITSACYDGLKNTPKQWLDLAHTYKLTPLQTLFKVRFKASLPSLASGLKIAVCIAPIGAVIGEWVGSSKGLGYLMLHANARMQIDLMFSALFILIILTLSIYFLTDYLTKKFIPWASHLH</sequence>
<keyword evidence="10" id="KW-1185">Reference proteome</keyword>
<feature type="transmembrane region" description="Helical" evidence="7">
    <location>
        <begin position="88"/>
        <end position="113"/>
    </location>
</feature>
<organism evidence="9 10">
    <name type="scientific">Poseidonibacter parvus</name>
    <dbReference type="NCBI Taxonomy" id="1850254"/>
    <lineage>
        <taxon>Bacteria</taxon>
        <taxon>Pseudomonadati</taxon>
        <taxon>Campylobacterota</taxon>
        <taxon>Epsilonproteobacteria</taxon>
        <taxon>Campylobacterales</taxon>
        <taxon>Arcobacteraceae</taxon>
        <taxon>Poseidonibacter</taxon>
    </lineage>
</organism>
<dbReference type="AlphaFoldDB" id="A0A1P8KLK1"/>
<evidence type="ECO:0000256" key="4">
    <source>
        <dbReference type="ARBA" id="ARBA00022692"/>
    </source>
</evidence>
<dbReference type="GO" id="GO:0005886">
    <property type="term" value="C:plasma membrane"/>
    <property type="evidence" value="ECO:0007669"/>
    <property type="project" value="UniProtKB-SubCell"/>
</dbReference>
<dbReference type="Gene3D" id="1.10.3720.10">
    <property type="entry name" value="MetI-like"/>
    <property type="match status" value="1"/>
</dbReference>
<dbReference type="STRING" id="1850254.LPB137_06050"/>
<evidence type="ECO:0000313" key="10">
    <source>
        <dbReference type="Proteomes" id="UP000186074"/>
    </source>
</evidence>
<keyword evidence="2 7" id="KW-0813">Transport</keyword>
<evidence type="ECO:0000256" key="6">
    <source>
        <dbReference type="ARBA" id="ARBA00023136"/>
    </source>
</evidence>
<dbReference type="PANTHER" id="PTHR30151:SF20">
    <property type="entry name" value="ABC TRANSPORTER PERMEASE PROTEIN HI_0355-RELATED"/>
    <property type="match status" value="1"/>
</dbReference>
<keyword evidence="4 7" id="KW-0812">Transmembrane</keyword>
<dbReference type="KEGG" id="alp:LPB137_06050"/>
<feature type="domain" description="ABC transmembrane type-1" evidence="8">
    <location>
        <begin position="53"/>
        <end position="233"/>
    </location>
</feature>
<keyword evidence="3" id="KW-1003">Cell membrane</keyword>
<feature type="transmembrane region" description="Helical" evidence="7">
    <location>
        <begin position="172"/>
        <end position="194"/>
    </location>
</feature>
<accession>A0A1P8KLK1</accession>
<evidence type="ECO:0000256" key="1">
    <source>
        <dbReference type="ARBA" id="ARBA00004651"/>
    </source>
</evidence>
<dbReference type="Proteomes" id="UP000186074">
    <property type="component" value="Chromosome"/>
</dbReference>
<evidence type="ECO:0000256" key="2">
    <source>
        <dbReference type="ARBA" id="ARBA00022448"/>
    </source>
</evidence>
<evidence type="ECO:0000256" key="3">
    <source>
        <dbReference type="ARBA" id="ARBA00022475"/>
    </source>
</evidence>
<evidence type="ECO:0000256" key="5">
    <source>
        <dbReference type="ARBA" id="ARBA00022989"/>
    </source>
</evidence>
<protein>
    <submittedName>
        <fullName evidence="9">ABC transporter permease</fullName>
    </submittedName>
</protein>
<dbReference type="OrthoDB" id="5322475at2"/>
<keyword evidence="6 7" id="KW-0472">Membrane</keyword>
<dbReference type="EMBL" id="CP019070">
    <property type="protein sequence ID" value="APW65437.1"/>
    <property type="molecule type" value="Genomic_DNA"/>
</dbReference>
<keyword evidence="5 7" id="KW-1133">Transmembrane helix</keyword>
<dbReference type="PANTHER" id="PTHR30151">
    <property type="entry name" value="ALKANE SULFONATE ABC TRANSPORTER-RELATED, MEMBRANE SUBUNIT"/>
    <property type="match status" value="1"/>
</dbReference>
<feature type="transmembrane region" description="Helical" evidence="7">
    <location>
        <begin position="7"/>
        <end position="25"/>
    </location>
</feature>
<proteinExistence type="inferred from homology"/>
<reference evidence="9 10" key="1">
    <citation type="submission" date="2017-01" db="EMBL/GenBank/DDBJ databases">
        <title>Genome sequencing of Arcobacter sp. LPB0137.</title>
        <authorList>
            <person name="Lee G.-W."/>
            <person name="Yi H."/>
        </authorList>
    </citation>
    <scope>NUCLEOTIDE SEQUENCE [LARGE SCALE GENOMIC DNA]</scope>
    <source>
        <strain evidence="9 10">LPB0137</strain>
    </source>
</reference>
<dbReference type="InterPro" id="IPR000515">
    <property type="entry name" value="MetI-like"/>
</dbReference>
<evidence type="ECO:0000313" key="9">
    <source>
        <dbReference type="EMBL" id="APW65437.1"/>
    </source>
</evidence>
<name>A0A1P8KLK1_9BACT</name>
<dbReference type="GO" id="GO:0055085">
    <property type="term" value="P:transmembrane transport"/>
    <property type="evidence" value="ECO:0007669"/>
    <property type="project" value="InterPro"/>
</dbReference>
<comment type="similarity">
    <text evidence="7">Belongs to the binding-protein-dependent transport system permease family.</text>
</comment>
<feature type="transmembrane region" description="Helical" evidence="7">
    <location>
        <begin position="60"/>
        <end position="81"/>
    </location>
</feature>
<dbReference type="CDD" id="cd06261">
    <property type="entry name" value="TM_PBP2"/>
    <property type="match status" value="1"/>
</dbReference>
<gene>
    <name evidence="9" type="ORF">LPB137_06050</name>
</gene>
<feature type="transmembrane region" description="Helical" evidence="7">
    <location>
        <begin position="214"/>
        <end position="233"/>
    </location>
</feature>
<dbReference type="InterPro" id="IPR035906">
    <property type="entry name" value="MetI-like_sf"/>
</dbReference>
<dbReference type="PROSITE" id="PS50928">
    <property type="entry name" value="ABC_TM1"/>
    <property type="match status" value="1"/>
</dbReference>
<comment type="subcellular location">
    <subcellularLocation>
        <location evidence="1 7">Cell membrane</location>
        <topology evidence="1 7">Multi-pass membrane protein</topology>
    </subcellularLocation>
</comment>
<dbReference type="Pfam" id="PF00528">
    <property type="entry name" value="BPD_transp_1"/>
    <property type="match status" value="1"/>
</dbReference>